<evidence type="ECO:0000313" key="2">
    <source>
        <dbReference type="EMBL" id="PJM74224.1"/>
    </source>
</evidence>
<comment type="caution">
    <text evidence="2">The sequence shown here is derived from an EMBL/GenBank/DDBJ whole genome shotgun (WGS) entry which is preliminary data.</text>
</comment>
<evidence type="ECO:0000256" key="1">
    <source>
        <dbReference type="SAM" id="MobiDB-lite"/>
    </source>
</evidence>
<dbReference type="PANTHER" id="PTHR36456:SF1">
    <property type="entry name" value="UPF0232 PROTEIN SCO3875"/>
    <property type="match status" value="1"/>
</dbReference>
<protein>
    <recommendedName>
        <fullName evidence="4">RNA-binding protein</fullName>
    </recommendedName>
</protein>
<feature type="region of interest" description="Disordered" evidence="1">
    <location>
        <begin position="165"/>
        <end position="189"/>
    </location>
</feature>
<sequence length="189" mass="20978">MQRTERGGNAGGSGGRGTAPARRNVPAAELLHLDPRKLEERVFERYTNRASGIARRKERARAAWQNFGKPGRDPSTLSSVLSGLATQGNWRPHLMIAQLGRHWDQVVGPGIAQHSRVASYRDGVLTIQAESSVWATQLTYMIPQMQKTIAERLKGMPLDRIVVTGPRSGSFKHGANDRSTGQWRPRGRY</sequence>
<evidence type="ECO:0008006" key="4">
    <source>
        <dbReference type="Google" id="ProtNLM"/>
    </source>
</evidence>
<dbReference type="OrthoDB" id="5516926at2"/>
<dbReference type="Proteomes" id="UP000229095">
    <property type="component" value="Unassembled WGS sequence"/>
</dbReference>
<keyword evidence="3" id="KW-1185">Reference proteome</keyword>
<feature type="region of interest" description="Disordered" evidence="1">
    <location>
        <begin position="1"/>
        <end position="27"/>
    </location>
</feature>
<gene>
    <name evidence="2" type="ORF">CS006_03625</name>
</gene>
<reference evidence="2 3" key="1">
    <citation type="submission" date="2017-10" db="EMBL/GenBank/DDBJ databases">
        <title>Draft genome sequences of strains TRE 1, TRE 9, TRE H and TRI 7, isolated from tamarins, belonging to four potential novel Bifidobacterium species.</title>
        <authorList>
            <person name="Mattarelli P."/>
            <person name="Modesto M."/>
            <person name="Puglisi E."/>
            <person name="Morelli L."/>
            <person name="Spezio C."/>
            <person name="Bonetti A."/>
            <person name="Sandri C."/>
        </authorList>
    </citation>
    <scope>NUCLEOTIDE SEQUENCE [LARGE SCALE GENOMIC DNA]</scope>
    <source>
        <strain evidence="3">TRE1</strain>
    </source>
</reference>
<organism evidence="2 3">
    <name type="scientific">Bifidobacterium primatium</name>
    <dbReference type="NCBI Taxonomy" id="2045438"/>
    <lineage>
        <taxon>Bacteria</taxon>
        <taxon>Bacillati</taxon>
        <taxon>Actinomycetota</taxon>
        <taxon>Actinomycetes</taxon>
        <taxon>Bifidobacteriales</taxon>
        <taxon>Bifidobacteriaceae</taxon>
        <taxon>Bifidobacterium</taxon>
    </lineage>
</organism>
<dbReference type="InterPro" id="IPR007922">
    <property type="entry name" value="DciA-like"/>
</dbReference>
<name>A0A2M9HBN0_9BIFI</name>
<proteinExistence type="predicted"/>
<dbReference type="EMBL" id="PEBI01000001">
    <property type="protein sequence ID" value="PJM74224.1"/>
    <property type="molecule type" value="Genomic_DNA"/>
</dbReference>
<dbReference type="AlphaFoldDB" id="A0A2M9HBN0"/>
<feature type="compositionally biased region" description="Gly residues" evidence="1">
    <location>
        <begin position="8"/>
        <end position="17"/>
    </location>
</feature>
<dbReference type="Pfam" id="PF05258">
    <property type="entry name" value="DciA"/>
    <property type="match status" value="1"/>
</dbReference>
<dbReference type="RefSeq" id="WP_100510366.1">
    <property type="nucleotide sequence ID" value="NZ_PEBI01000001.1"/>
</dbReference>
<accession>A0A2M9HBN0</accession>
<dbReference type="PANTHER" id="PTHR36456">
    <property type="entry name" value="UPF0232 PROTEIN SCO3875"/>
    <property type="match status" value="1"/>
</dbReference>
<evidence type="ECO:0000313" key="3">
    <source>
        <dbReference type="Proteomes" id="UP000229095"/>
    </source>
</evidence>